<comment type="caution">
    <text evidence="2">The sequence shown here is derived from an EMBL/GenBank/DDBJ whole genome shotgun (WGS) entry which is preliminary data.</text>
</comment>
<evidence type="ECO:0000256" key="1">
    <source>
        <dbReference type="SAM" id="MobiDB-lite"/>
    </source>
</evidence>
<dbReference type="EMBL" id="JBBNAE010000011">
    <property type="protein sequence ID" value="KAK9086149.1"/>
    <property type="molecule type" value="Genomic_DNA"/>
</dbReference>
<reference evidence="2 3" key="1">
    <citation type="submission" date="2024-01" db="EMBL/GenBank/DDBJ databases">
        <title>Genome assemblies of Stephania.</title>
        <authorList>
            <person name="Yang L."/>
        </authorList>
    </citation>
    <scope>NUCLEOTIDE SEQUENCE [LARGE SCALE GENOMIC DNA]</scope>
    <source>
        <strain evidence="2">QJT</strain>
        <tissue evidence="2">Leaf</tissue>
    </source>
</reference>
<evidence type="ECO:0000313" key="2">
    <source>
        <dbReference type="EMBL" id="KAK9086149.1"/>
    </source>
</evidence>
<evidence type="ECO:0000313" key="3">
    <source>
        <dbReference type="Proteomes" id="UP001417504"/>
    </source>
</evidence>
<proteinExistence type="predicted"/>
<sequence length="145" mass="16776">MTNWGTTSLAYVYGSGYNLHVVETPSKPLDATVSQRHVTVHREERRAVEGEKREEEEEASCGSESGGEKVTCEGEMSCEREGDEEINRLVLDRVDVELTVVWKDNRNKWESYMNLQEKLYEIELLQELLQEMLLLEYECVDLDVV</sequence>
<dbReference type="AlphaFoldDB" id="A0AAP0E3Z4"/>
<protein>
    <submittedName>
        <fullName evidence="2">Uncharacterized protein</fullName>
    </submittedName>
</protein>
<keyword evidence="3" id="KW-1185">Reference proteome</keyword>
<organism evidence="2 3">
    <name type="scientific">Stephania japonica</name>
    <dbReference type="NCBI Taxonomy" id="461633"/>
    <lineage>
        <taxon>Eukaryota</taxon>
        <taxon>Viridiplantae</taxon>
        <taxon>Streptophyta</taxon>
        <taxon>Embryophyta</taxon>
        <taxon>Tracheophyta</taxon>
        <taxon>Spermatophyta</taxon>
        <taxon>Magnoliopsida</taxon>
        <taxon>Ranunculales</taxon>
        <taxon>Menispermaceae</taxon>
        <taxon>Menispermoideae</taxon>
        <taxon>Cissampelideae</taxon>
        <taxon>Stephania</taxon>
    </lineage>
</organism>
<gene>
    <name evidence="2" type="ORF">Sjap_026560</name>
</gene>
<feature type="compositionally biased region" description="Basic and acidic residues" evidence="1">
    <location>
        <begin position="41"/>
        <end position="53"/>
    </location>
</feature>
<feature type="region of interest" description="Disordered" evidence="1">
    <location>
        <begin position="41"/>
        <end position="72"/>
    </location>
</feature>
<accession>A0AAP0E3Z4</accession>
<name>A0AAP0E3Z4_9MAGN</name>
<dbReference type="Proteomes" id="UP001417504">
    <property type="component" value="Unassembled WGS sequence"/>
</dbReference>